<reference evidence="1" key="1">
    <citation type="journal article" date="2019" name="Environ. Microbiol.">
        <title>Fungal ecological strategies reflected in gene transcription - a case study of two litter decomposers.</title>
        <authorList>
            <person name="Barbi F."/>
            <person name="Kohler A."/>
            <person name="Barry K."/>
            <person name="Baskaran P."/>
            <person name="Daum C."/>
            <person name="Fauchery L."/>
            <person name="Ihrmark K."/>
            <person name="Kuo A."/>
            <person name="LaButti K."/>
            <person name="Lipzen A."/>
            <person name="Morin E."/>
            <person name="Grigoriev I.V."/>
            <person name="Henrissat B."/>
            <person name="Lindahl B."/>
            <person name="Martin F."/>
        </authorList>
    </citation>
    <scope>NUCLEOTIDE SEQUENCE</scope>
    <source>
        <strain evidence="1">JB14</strain>
    </source>
</reference>
<protein>
    <submittedName>
        <fullName evidence="1">Uncharacterized protein</fullName>
    </submittedName>
</protein>
<name>A0A6A4GG29_9AGAR</name>
<feature type="non-terminal residue" evidence="1">
    <location>
        <position position="131"/>
    </location>
</feature>
<dbReference type="Proteomes" id="UP000799118">
    <property type="component" value="Unassembled WGS sequence"/>
</dbReference>
<gene>
    <name evidence="1" type="ORF">BT96DRAFT_773377</name>
</gene>
<proteinExistence type="predicted"/>
<sequence length="131" mass="14893">AGALFNHKSNKTGRHDSCHVFMEEKLGQLATFPDTSNNRFQTHAFAVEQLIINLDTYIEFLSYAKDQKAKHTFTNIKQKLFNVLHDIPTLEELAMLTVYSQILSLDPNLNALDMGPLHQSVFDLCKSIVKN</sequence>
<evidence type="ECO:0000313" key="2">
    <source>
        <dbReference type="Proteomes" id="UP000799118"/>
    </source>
</evidence>
<organism evidence="1 2">
    <name type="scientific">Gymnopus androsaceus JB14</name>
    <dbReference type="NCBI Taxonomy" id="1447944"/>
    <lineage>
        <taxon>Eukaryota</taxon>
        <taxon>Fungi</taxon>
        <taxon>Dikarya</taxon>
        <taxon>Basidiomycota</taxon>
        <taxon>Agaricomycotina</taxon>
        <taxon>Agaricomycetes</taxon>
        <taxon>Agaricomycetidae</taxon>
        <taxon>Agaricales</taxon>
        <taxon>Marasmiineae</taxon>
        <taxon>Omphalotaceae</taxon>
        <taxon>Gymnopus</taxon>
    </lineage>
</organism>
<keyword evidence="2" id="KW-1185">Reference proteome</keyword>
<dbReference type="EMBL" id="ML770184">
    <property type="protein sequence ID" value="KAE9384255.1"/>
    <property type="molecule type" value="Genomic_DNA"/>
</dbReference>
<evidence type="ECO:0000313" key="1">
    <source>
        <dbReference type="EMBL" id="KAE9384255.1"/>
    </source>
</evidence>
<dbReference type="AlphaFoldDB" id="A0A6A4GG29"/>
<accession>A0A6A4GG29</accession>
<dbReference type="OrthoDB" id="3215311at2759"/>
<feature type="non-terminal residue" evidence="1">
    <location>
        <position position="1"/>
    </location>
</feature>